<evidence type="ECO:0000313" key="3">
    <source>
        <dbReference type="Proteomes" id="UP000054926"/>
    </source>
</evidence>
<sequence>MLINDDKKSSPIGTVIIFFVLICLYYCGILLCNFTFDNDSLIELLVITSALSAILIARASYNIIFFSRLGLLFLVGVYPVTIKLIDPEYFFSVFEFKTQSLEITTLMYGLTLIALPSAFIGWLIGQKLFHFAKRPVANLNLDYYRFFFYASGVAVLYFGHMIAVSSGGTIFNIAYGESTSGTPLLGTAAATGGVALSIMFYCALVLGERKYLALFAMAVFYLLIWCQFIRGLRQECIGTSFSIFIIYLMFHHKKIGWRAIYFIYMIPLYLFLELWGLVRTGLHLYLSGETGVSDVINMGLGNAAIMDHVVYSGTLGPITTTFANTVYLVENGLISFLDGSGFVDYIWRTLPSFLYPERPQDLAYIFQDYGLSSGGGFFELAEAYLNFGMWGAALVPLCISLVISCVYTYAKNGASLYRFFALSALLCVWLRGAWYQTFAYYKSFISATLLFLILSFICALYMMVKFPTKRLKQFSS</sequence>
<feature type="transmembrane region" description="Helical" evidence="1">
    <location>
        <begin position="440"/>
        <end position="464"/>
    </location>
</feature>
<name>A0A0W0ZL06_9GAMM</name>
<evidence type="ECO:0000313" key="2">
    <source>
        <dbReference type="EMBL" id="KTD69658.1"/>
    </source>
</evidence>
<dbReference type="EMBL" id="LNYY01000019">
    <property type="protein sequence ID" value="KTD69658.1"/>
    <property type="molecule type" value="Genomic_DNA"/>
</dbReference>
<accession>A0A0W0ZL06</accession>
<proteinExistence type="predicted"/>
<dbReference type="RefSeq" id="WP_058511582.1">
    <property type="nucleotide sequence ID" value="NZ_LNYY01000019.1"/>
</dbReference>
<organism evidence="2 3">
    <name type="scientific">Legionella steelei</name>
    <dbReference type="NCBI Taxonomy" id="947033"/>
    <lineage>
        <taxon>Bacteria</taxon>
        <taxon>Pseudomonadati</taxon>
        <taxon>Pseudomonadota</taxon>
        <taxon>Gammaproteobacteria</taxon>
        <taxon>Legionellales</taxon>
        <taxon>Legionellaceae</taxon>
        <taxon>Legionella</taxon>
    </lineage>
</organism>
<evidence type="ECO:0000256" key="1">
    <source>
        <dbReference type="SAM" id="Phobius"/>
    </source>
</evidence>
<keyword evidence="1" id="KW-0812">Transmembrane</keyword>
<feature type="transmembrane region" description="Helical" evidence="1">
    <location>
        <begin position="105"/>
        <end position="125"/>
    </location>
</feature>
<dbReference type="STRING" id="947033.Lste_2816"/>
<feature type="transmembrane region" description="Helical" evidence="1">
    <location>
        <begin position="42"/>
        <end position="61"/>
    </location>
</feature>
<feature type="transmembrane region" description="Helical" evidence="1">
    <location>
        <begin position="211"/>
        <end position="230"/>
    </location>
</feature>
<dbReference type="OrthoDB" id="9554144at2"/>
<comment type="caution">
    <text evidence="2">The sequence shown here is derived from an EMBL/GenBank/DDBJ whole genome shotgun (WGS) entry which is preliminary data.</text>
</comment>
<keyword evidence="3" id="KW-1185">Reference proteome</keyword>
<reference evidence="2 3" key="1">
    <citation type="submission" date="2015-11" db="EMBL/GenBank/DDBJ databases">
        <title>Genomic analysis of 38 Legionella species identifies large and diverse effector repertoires.</title>
        <authorList>
            <person name="Burstein D."/>
            <person name="Amaro F."/>
            <person name="Zusman T."/>
            <person name="Lifshitz Z."/>
            <person name="Cohen O."/>
            <person name="Gilbert J.A."/>
            <person name="Pupko T."/>
            <person name="Shuman H.A."/>
            <person name="Segal G."/>
        </authorList>
    </citation>
    <scope>NUCLEOTIDE SEQUENCE [LARGE SCALE GENOMIC DNA]</scope>
    <source>
        <strain evidence="2 3">IMVS3376</strain>
    </source>
</reference>
<dbReference type="InterPro" id="IPR029468">
    <property type="entry name" value="O-ag_pol_Wzy"/>
</dbReference>
<dbReference type="PATRIC" id="fig|947033.5.peg.2986"/>
<feature type="transmembrane region" description="Helical" evidence="1">
    <location>
        <begin position="259"/>
        <end position="278"/>
    </location>
</feature>
<evidence type="ECO:0008006" key="4">
    <source>
        <dbReference type="Google" id="ProtNLM"/>
    </source>
</evidence>
<feature type="transmembrane region" description="Helical" evidence="1">
    <location>
        <begin position="184"/>
        <end position="204"/>
    </location>
</feature>
<keyword evidence="1" id="KW-1133">Transmembrane helix</keyword>
<dbReference type="Proteomes" id="UP000054926">
    <property type="component" value="Unassembled WGS sequence"/>
</dbReference>
<dbReference type="AlphaFoldDB" id="A0A0W0ZL06"/>
<protein>
    <recommendedName>
        <fullName evidence="4">O-antigen polysaccharide polymerase Wzy</fullName>
    </recommendedName>
</protein>
<feature type="transmembrane region" description="Helical" evidence="1">
    <location>
        <begin position="387"/>
        <end position="409"/>
    </location>
</feature>
<dbReference type="Pfam" id="PF14296">
    <property type="entry name" value="O-ag_pol_Wzy"/>
    <property type="match status" value="1"/>
</dbReference>
<keyword evidence="1" id="KW-0472">Membrane</keyword>
<feature type="transmembrane region" description="Helical" evidence="1">
    <location>
        <begin position="12"/>
        <end position="36"/>
    </location>
</feature>
<feature type="transmembrane region" description="Helical" evidence="1">
    <location>
        <begin position="416"/>
        <end position="434"/>
    </location>
</feature>
<feature type="transmembrane region" description="Helical" evidence="1">
    <location>
        <begin position="68"/>
        <end position="85"/>
    </location>
</feature>
<feature type="transmembrane region" description="Helical" evidence="1">
    <location>
        <begin position="146"/>
        <end position="164"/>
    </location>
</feature>
<feature type="transmembrane region" description="Helical" evidence="1">
    <location>
        <begin position="236"/>
        <end position="252"/>
    </location>
</feature>
<gene>
    <name evidence="2" type="ORF">Lste_2816</name>
</gene>